<name>A0AAE0SNN7_9BIVA</name>
<reference evidence="2" key="3">
    <citation type="submission" date="2023-05" db="EMBL/GenBank/DDBJ databases">
        <authorList>
            <person name="Smith C.H."/>
        </authorList>
    </citation>
    <scope>NUCLEOTIDE SEQUENCE</scope>
    <source>
        <strain evidence="2">CHS0354</strain>
        <tissue evidence="2">Mantle</tissue>
    </source>
</reference>
<comment type="caution">
    <text evidence="2">The sequence shown here is derived from an EMBL/GenBank/DDBJ whole genome shotgun (WGS) entry which is preliminary data.</text>
</comment>
<dbReference type="EMBL" id="JAEAOA010001321">
    <property type="protein sequence ID" value="KAK3595197.1"/>
    <property type="molecule type" value="Genomic_DNA"/>
</dbReference>
<protein>
    <submittedName>
        <fullName evidence="2">Uncharacterized protein</fullName>
    </submittedName>
</protein>
<accession>A0AAE0SNN7</accession>
<proteinExistence type="predicted"/>
<evidence type="ECO:0000313" key="2">
    <source>
        <dbReference type="EMBL" id="KAK3595197.1"/>
    </source>
</evidence>
<evidence type="ECO:0000313" key="3">
    <source>
        <dbReference type="Proteomes" id="UP001195483"/>
    </source>
</evidence>
<gene>
    <name evidence="2" type="ORF">CHS0354_021512</name>
</gene>
<evidence type="ECO:0000256" key="1">
    <source>
        <dbReference type="SAM" id="MobiDB-lite"/>
    </source>
</evidence>
<organism evidence="2 3">
    <name type="scientific">Potamilus streckersoni</name>
    <dbReference type="NCBI Taxonomy" id="2493646"/>
    <lineage>
        <taxon>Eukaryota</taxon>
        <taxon>Metazoa</taxon>
        <taxon>Spiralia</taxon>
        <taxon>Lophotrochozoa</taxon>
        <taxon>Mollusca</taxon>
        <taxon>Bivalvia</taxon>
        <taxon>Autobranchia</taxon>
        <taxon>Heteroconchia</taxon>
        <taxon>Palaeoheterodonta</taxon>
        <taxon>Unionida</taxon>
        <taxon>Unionoidea</taxon>
        <taxon>Unionidae</taxon>
        <taxon>Ambleminae</taxon>
        <taxon>Lampsilini</taxon>
        <taxon>Potamilus</taxon>
    </lineage>
</organism>
<feature type="compositionally biased region" description="Polar residues" evidence="1">
    <location>
        <begin position="301"/>
        <end position="324"/>
    </location>
</feature>
<reference evidence="2" key="1">
    <citation type="journal article" date="2021" name="Genome Biol. Evol.">
        <title>A High-Quality Reference Genome for a Parasitic Bivalve with Doubly Uniparental Inheritance (Bivalvia: Unionida).</title>
        <authorList>
            <person name="Smith C.H."/>
        </authorList>
    </citation>
    <scope>NUCLEOTIDE SEQUENCE</scope>
    <source>
        <strain evidence="2">CHS0354</strain>
    </source>
</reference>
<feature type="region of interest" description="Disordered" evidence="1">
    <location>
        <begin position="279"/>
        <end position="324"/>
    </location>
</feature>
<keyword evidence="3" id="KW-1185">Reference proteome</keyword>
<sequence length="324" mass="36664">MVVSPFSFQIVEMEAWARKIFWMFALIVYLQARISSTAACSPLSCSQRKFEICCDDGEIFDVNITSTVGECGQSSCTGDTPQLIMQKLNCYWKNRCIIELPKDTIIQSTSNSNECIGGKPKVLVLHWWKCTQKGVNISYLKTNTTFNIGDKGILRSHSRFPWDYSIDDFNSEFKETYIVTVTFWLTTDYTVTITAYKVNVTDPDRLEWYTKQNNAPVPVSMGTVHFDQNVEKVYLQLNLSKDSKGDSGFLICFNYSSNGGTIQDACSDLTTTHFTAPKIPKSIKGEKKKKNKGKKVEKSKPTTGKGNQNKRQNTSRTTRKQQTG</sequence>
<reference evidence="2" key="2">
    <citation type="journal article" date="2021" name="Genome Biol. Evol.">
        <title>Developing a high-quality reference genome for a parasitic bivalve with doubly uniparental inheritance (Bivalvia: Unionida).</title>
        <authorList>
            <person name="Smith C.H."/>
        </authorList>
    </citation>
    <scope>NUCLEOTIDE SEQUENCE</scope>
    <source>
        <strain evidence="2">CHS0354</strain>
        <tissue evidence="2">Mantle</tissue>
    </source>
</reference>
<dbReference type="Proteomes" id="UP001195483">
    <property type="component" value="Unassembled WGS sequence"/>
</dbReference>
<dbReference type="AlphaFoldDB" id="A0AAE0SNN7"/>